<sequence length="69" mass="8401">MVRSYDRYNNPDFEKKWWFENGCQRYINGNNGQQSDYRQHKRRISQQVDGTNKYAANAEKTKYQTKNEC</sequence>
<dbReference type="AlphaFoldDB" id="A0A3M7QIP1"/>
<gene>
    <name evidence="1" type="ORF">BpHYR1_001584</name>
</gene>
<evidence type="ECO:0000313" key="1">
    <source>
        <dbReference type="EMBL" id="RNA11306.1"/>
    </source>
</evidence>
<evidence type="ECO:0000313" key="2">
    <source>
        <dbReference type="Proteomes" id="UP000276133"/>
    </source>
</evidence>
<dbReference type="EMBL" id="REGN01005989">
    <property type="protein sequence ID" value="RNA11306.1"/>
    <property type="molecule type" value="Genomic_DNA"/>
</dbReference>
<proteinExistence type="predicted"/>
<organism evidence="1 2">
    <name type="scientific">Brachionus plicatilis</name>
    <name type="common">Marine rotifer</name>
    <name type="synonym">Brachionus muelleri</name>
    <dbReference type="NCBI Taxonomy" id="10195"/>
    <lineage>
        <taxon>Eukaryota</taxon>
        <taxon>Metazoa</taxon>
        <taxon>Spiralia</taxon>
        <taxon>Gnathifera</taxon>
        <taxon>Rotifera</taxon>
        <taxon>Eurotatoria</taxon>
        <taxon>Monogononta</taxon>
        <taxon>Pseudotrocha</taxon>
        <taxon>Ploima</taxon>
        <taxon>Brachionidae</taxon>
        <taxon>Brachionus</taxon>
    </lineage>
</organism>
<comment type="caution">
    <text evidence="1">The sequence shown here is derived from an EMBL/GenBank/DDBJ whole genome shotgun (WGS) entry which is preliminary data.</text>
</comment>
<reference evidence="1 2" key="1">
    <citation type="journal article" date="2018" name="Sci. Rep.">
        <title>Genomic signatures of local adaptation to the degree of environmental predictability in rotifers.</title>
        <authorList>
            <person name="Franch-Gras L."/>
            <person name="Hahn C."/>
            <person name="Garcia-Roger E.M."/>
            <person name="Carmona M.J."/>
            <person name="Serra M."/>
            <person name="Gomez A."/>
        </authorList>
    </citation>
    <scope>NUCLEOTIDE SEQUENCE [LARGE SCALE GENOMIC DNA]</scope>
    <source>
        <strain evidence="1">HYR1</strain>
    </source>
</reference>
<protein>
    <submittedName>
        <fullName evidence="1">Uncharacterized protein</fullName>
    </submittedName>
</protein>
<name>A0A3M7QIP1_BRAPC</name>
<accession>A0A3M7QIP1</accession>
<keyword evidence="2" id="KW-1185">Reference proteome</keyword>
<dbReference type="Proteomes" id="UP000276133">
    <property type="component" value="Unassembled WGS sequence"/>
</dbReference>